<sequence>MTRSLKQLGRYSKVEICPPETLADLAYSIHVLVHQIEGSQSYIFQRPKHHQMTAEEYKKKEIIAKAVNAYKRGKIKNILRLAREFGVSRSKLYRRVSGTPSCSTRPPTNRLLSLDQEKALTSWVQYLDNMGAAPTALQIEENANCLLLKDFTGPGTPRRAAKIGYTNISNVYQKNINESSKNLKELNVRLPGIMVRLNGGLLISNWLWMTSKLPPRIFTTLTRLHLLLERGKRRQWLQHTQKHQKGFLACLLESLTVVECINAEGKVIPPLIIPKGEKHMEEWYKHIKDED</sequence>
<evidence type="ECO:0000313" key="6">
    <source>
        <dbReference type="Proteomes" id="UP000001745"/>
    </source>
</evidence>
<evidence type="ECO:0008006" key="7">
    <source>
        <dbReference type="Google" id="ProtNLM"/>
    </source>
</evidence>
<dbReference type="AlphaFoldDB" id="B8M6Z6"/>
<dbReference type="Pfam" id="PF03221">
    <property type="entry name" value="HTH_Tnp_Tc5"/>
    <property type="match status" value="1"/>
</dbReference>
<dbReference type="GeneID" id="8104296"/>
<evidence type="ECO:0000256" key="2">
    <source>
        <dbReference type="ARBA" id="ARBA00023242"/>
    </source>
</evidence>
<dbReference type="RefSeq" id="XP_002480650.1">
    <property type="nucleotide sequence ID" value="XM_002480605.1"/>
</dbReference>
<proteinExistence type="predicted"/>
<keyword evidence="1" id="KW-0238">DNA-binding</keyword>
<dbReference type="OrthoDB" id="4324149at2759"/>
<evidence type="ECO:0000259" key="3">
    <source>
        <dbReference type="Pfam" id="PF03221"/>
    </source>
</evidence>
<dbReference type="InterPro" id="IPR006600">
    <property type="entry name" value="HTH_CenpB_DNA-bd_dom"/>
</dbReference>
<evidence type="ECO:0000256" key="1">
    <source>
        <dbReference type="ARBA" id="ARBA00023125"/>
    </source>
</evidence>
<gene>
    <name evidence="5" type="ORF">TSTA_034540</name>
</gene>
<dbReference type="Pfam" id="PF05225">
    <property type="entry name" value="HTH_psq"/>
    <property type="match status" value="1"/>
</dbReference>
<dbReference type="Proteomes" id="UP000001745">
    <property type="component" value="Unassembled WGS sequence"/>
</dbReference>
<organism evidence="5 6">
    <name type="scientific">Talaromyces stipitatus (strain ATCC 10500 / CBS 375.48 / QM 6759 / NRRL 1006)</name>
    <name type="common">Penicillium stipitatum</name>
    <dbReference type="NCBI Taxonomy" id="441959"/>
    <lineage>
        <taxon>Eukaryota</taxon>
        <taxon>Fungi</taxon>
        <taxon>Dikarya</taxon>
        <taxon>Ascomycota</taxon>
        <taxon>Pezizomycotina</taxon>
        <taxon>Eurotiomycetes</taxon>
        <taxon>Eurotiomycetidae</taxon>
        <taxon>Eurotiales</taxon>
        <taxon>Trichocomaceae</taxon>
        <taxon>Talaromyces</taxon>
        <taxon>Talaromyces sect. Talaromyces</taxon>
    </lineage>
</organism>
<keyword evidence="6" id="KW-1185">Reference proteome</keyword>
<dbReference type="EMBL" id="EQ962654">
    <property type="protein sequence ID" value="EED20216.1"/>
    <property type="molecule type" value="Genomic_DNA"/>
</dbReference>
<evidence type="ECO:0000313" key="5">
    <source>
        <dbReference type="EMBL" id="EED20216.1"/>
    </source>
</evidence>
<feature type="domain" description="HTH psq-type" evidence="4">
    <location>
        <begin position="61"/>
        <end position="102"/>
    </location>
</feature>
<dbReference type="PhylomeDB" id="B8M6Z6"/>
<feature type="domain" description="HTH CENPB-type" evidence="3">
    <location>
        <begin position="115"/>
        <end position="154"/>
    </location>
</feature>
<keyword evidence="2" id="KW-0539">Nucleus</keyword>
<reference evidence="6" key="1">
    <citation type="journal article" date="2015" name="Genome Announc.">
        <title>Genome sequence of the AIDS-associated pathogen Penicillium marneffei (ATCC18224) and its near taxonomic relative Talaromyces stipitatus (ATCC10500).</title>
        <authorList>
            <person name="Nierman W.C."/>
            <person name="Fedorova-Abrams N.D."/>
            <person name="Andrianopoulos A."/>
        </authorList>
    </citation>
    <scope>NUCLEOTIDE SEQUENCE [LARGE SCALE GENOMIC DNA]</scope>
    <source>
        <strain evidence="6">ATCC 10500 / CBS 375.48 / QM 6759 / NRRL 1006</strain>
    </source>
</reference>
<accession>B8M6Z6</accession>
<name>B8M6Z6_TALSN</name>
<evidence type="ECO:0000259" key="4">
    <source>
        <dbReference type="Pfam" id="PF05225"/>
    </source>
</evidence>
<dbReference type="InParanoid" id="B8M6Z6"/>
<dbReference type="VEuPathDB" id="FungiDB:TSTA_034540"/>
<dbReference type="GO" id="GO:0003677">
    <property type="term" value="F:DNA binding"/>
    <property type="evidence" value="ECO:0007669"/>
    <property type="project" value="UniProtKB-KW"/>
</dbReference>
<dbReference type="HOGENOM" id="CLU_957053_0_0_1"/>
<dbReference type="InterPro" id="IPR007889">
    <property type="entry name" value="HTH_Psq"/>
</dbReference>
<protein>
    <recommendedName>
        <fullName evidence="7">HTH psq-type domain-containing protein</fullName>
    </recommendedName>
</protein>